<dbReference type="InterPro" id="IPR025799">
    <property type="entry name" value="Arg_MeTrfase"/>
</dbReference>
<feature type="domain" description="Methyltransferase" evidence="8">
    <location>
        <begin position="366"/>
        <end position="449"/>
    </location>
</feature>
<name>A0ABD3QVJ7_9STRA</name>
<dbReference type="Proteomes" id="UP001530315">
    <property type="component" value="Unassembled WGS sequence"/>
</dbReference>
<dbReference type="InterPro" id="IPR029063">
    <property type="entry name" value="SAM-dependent_MTases_sf"/>
</dbReference>
<sequence length="681" mass="74768">MANNTSPPRKRRNDADDWSSSDDDDDDDDDDIDDDEDLDDDDRPAFYSICGYSRIDPSSSPSFPSLESALRHDVERHGFDLLRHLPPSYDEDDFFAGTIIAVNACRRFAMDDEEEEEGGTTTTTTTTTTRRRGDEDDDDDAAGGSSIARMSSLGERLNRLLIDRGTKYGGGAAGVGGGGGGGDDDEDDAARHYRPALEDDAMLMCMDEMLDLKRRREEEEEGGGGTATTNGADRRRPDDDASDTAAAADESEATRALRLRVSKLEGELARAKACIAALVVDDDDDDDDDGSYDDEGRRGRRGGRRRKSDDNDGPAPLLPAAAVSDDDTYYFASYSHTSIHETMLRDDVRTDAYENAILSNAEVLFKDKTVLDVGCGTGVLSLFCAKAGARRVIAVDNSDVIEQAREISRLNGYDDVVTFVRGKMETLLGPDGPGLPLSDGEAVDVIVSEWMGYALFFETMLPSVMAARDAVMTPDTGTMFPNISRLYVEGGSDGKRLDYWNDVHGINMSPMKERMASELTREAWVELVDDGNIVTNRAMLIEHDLNSCADEDLDFDAPFELRLRRRDGSSSEDDDVAVEVHQLVISFDIDFAVPGTRAVGFSTGCQSAPTHWKQAVLWFDPVHNCPVLGGDEVMRGTFRMKRNGENHRSIDICVSWETGKIGNDGVLVRKMDGVMRRSLIA</sequence>
<dbReference type="EMBL" id="JALLAZ020000094">
    <property type="protein sequence ID" value="KAL3804223.1"/>
    <property type="molecule type" value="Genomic_DNA"/>
</dbReference>
<proteinExistence type="predicted"/>
<dbReference type="InterPro" id="IPR055135">
    <property type="entry name" value="PRMT_dom"/>
</dbReference>
<evidence type="ECO:0000256" key="1">
    <source>
        <dbReference type="ARBA" id="ARBA00011925"/>
    </source>
</evidence>
<keyword evidence="2 6" id="KW-0489">Methyltransferase</keyword>
<dbReference type="InterPro" id="IPR025714">
    <property type="entry name" value="Methyltranfer_dom"/>
</dbReference>
<dbReference type="GO" id="GO:0035242">
    <property type="term" value="F:protein-arginine omega-N asymmetric methyltransferase activity"/>
    <property type="evidence" value="ECO:0007669"/>
    <property type="project" value="UniProtKB-EC"/>
</dbReference>
<evidence type="ECO:0000256" key="7">
    <source>
        <dbReference type="SAM" id="MobiDB-lite"/>
    </source>
</evidence>
<keyword evidence="3 6" id="KW-0808">Transferase</keyword>
<evidence type="ECO:0000256" key="5">
    <source>
        <dbReference type="ARBA" id="ARBA00049303"/>
    </source>
</evidence>
<evidence type="ECO:0000256" key="3">
    <source>
        <dbReference type="ARBA" id="ARBA00022679"/>
    </source>
</evidence>
<evidence type="ECO:0000259" key="9">
    <source>
        <dbReference type="Pfam" id="PF22528"/>
    </source>
</evidence>
<dbReference type="SUPFAM" id="SSF53335">
    <property type="entry name" value="S-adenosyl-L-methionine-dependent methyltransferases"/>
    <property type="match status" value="1"/>
</dbReference>
<evidence type="ECO:0000259" key="8">
    <source>
        <dbReference type="Pfam" id="PF13847"/>
    </source>
</evidence>
<feature type="compositionally biased region" description="Acidic residues" evidence="7">
    <location>
        <begin position="16"/>
        <end position="42"/>
    </location>
</feature>
<feature type="compositionally biased region" description="Gly residues" evidence="7">
    <location>
        <begin position="169"/>
        <end position="181"/>
    </location>
</feature>
<dbReference type="PROSITE" id="PS51678">
    <property type="entry name" value="SAM_MT_PRMT"/>
    <property type="match status" value="1"/>
</dbReference>
<evidence type="ECO:0000256" key="2">
    <source>
        <dbReference type="ARBA" id="ARBA00022603"/>
    </source>
</evidence>
<feature type="region of interest" description="Disordered" evidence="7">
    <location>
        <begin position="1"/>
        <end position="67"/>
    </location>
</feature>
<dbReference type="FunFam" id="3.40.50.150:FF:000003">
    <property type="entry name" value="Blast:Protein arginine N-methyltransferase 1"/>
    <property type="match status" value="1"/>
</dbReference>
<dbReference type="Pfam" id="PF22528">
    <property type="entry name" value="PRMT_C"/>
    <property type="match status" value="1"/>
</dbReference>
<accession>A0ABD3QVJ7</accession>
<feature type="compositionally biased region" description="Acidic residues" evidence="7">
    <location>
        <begin position="284"/>
        <end position="293"/>
    </location>
</feature>
<dbReference type="EC" id="2.1.1.319" evidence="1"/>
<comment type="catalytic activity">
    <reaction evidence="5">
        <text>L-arginyl-[protein] + S-adenosyl-L-methionine = N(omega)-methyl-L-arginyl-[protein] + S-adenosyl-L-homocysteine + H(+)</text>
        <dbReference type="Rhea" id="RHEA:48100"/>
        <dbReference type="Rhea" id="RHEA-COMP:10532"/>
        <dbReference type="Rhea" id="RHEA-COMP:11990"/>
        <dbReference type="ChEBI" id="CHEBI:15378"/>
        <dbReference type="ChEBI" id="CHEBI:29965"/>
        <dbReference type="ChEBI" id="CHEBI:57856"/>
        <dbReference type="ChEBI" id="CHEBI:59789"/>
        <dbReference type="ChEBI" id="CHEBI:65280"/>
    </reaction>
    <physiologicalReaction direction="left-to-right" evidence="5">
        <dbReference type="Rhea" id="RHEA:48101"/>
    </physiologicalReaction>
</comment>
<dbReference type="AlphaFoldDB" id="A0ABD3QVJ7"/>
<dbReference type="GO" id="GO:0032259">
    <property type="term" value="P:methylation"/>
    <property type="evidence" value="ECO:0007669"/>
    <property type="project" value="UniProtKB-KW"/>
</dbReference>
<organism evidence="10 11">
    <name type="scientific">Stephanodiscus triporus</name>
    <dbReference type="NCBI Taxonomy" id="2934178"/>
    <lineage>
        <taxon>Eukaryota</taxon>
        <taxon>Sar</taxon>
        <taxon>Stramenopiles</taxon>
        <taxon>Ochrophyta</taxon>
        <taxon>Bacillariophyta</taxon>
        <taxon>Coscinodiscophyceae</taxon>
        <taxon>Thalassiosirophycidae</taxon>
        <taxon>Stephanodiscales</taxon>
        <taxon>Stephanodiscaceae</taxon>
        <taxon>Stephanodiscus</taxon>
    </lineage>
</organism>
<keyword evidence="11" id="KW-1185">Reference proteome</keyword>
<evidence type="ECO:0000313" key="11">
    <source>
        <dbReference type="Proteomes" id="UP001530315"/>
    </source>
</evidence>
<feature type="region of interest" description="Disordered" evidence="7">
    <location>
        <begin position="110"/>
        <end position="150"/>
    </location>
</feature>
<comment type="caution">
    <text evidence="10">The sequence shown here is derived from an EMBL/GenBank/DDBJ whole genome shotgun (WGS) entry which is preliminary data.</text>
</comment>
<dbReference type="Pfam" id="PF13847">
    <property type="entry name" value="Methyltransf_31"/>
    <property type="match status" value="1"/>
</dbReference>
<dbReference type="Gene3D" id="3.40.50.150">
    <property type="entry name" value="Vaccinia Virus protein VP39"/>
    <property type="match status" value="1"/>
</dbReference>
<reference evidence="10 11" key="1">
    <citation type="submission" date="2024-10" db="EMBL/GenBank/DDBJ databases">
        <title>Updated reference genomes for cyclostephanoid diatoms.</title>
        <authorList>
            <person name="Roberts W.R."/>
            <person name="Alverson A.J."/>
        </authorList>
    </citation>
    <scope>NUCLEOTIDE SEQUENCE [LARGE SCALE GENOMIC DNA]</scope>
    <source>
        <strain evidence="10 11">AJA276-08</strain>
    </source>
</reference>
<dbReference type="CDD" id="cd02440">
    <property type="entry name" value="AdoMet_MTases"/>
    <property type="match status" value="1"/>
</dbReference>
<feature type="region of interest" description="Disordered" evidence="7">
    <location>
        <begin position="169"/>
        <end position="189"/>
    </location>
</feature>
<dbReference type="PANTHER" id="PTHR11006:SF53">
    <property type="entry name" value="PROTEIN ARGININE N-METHYLTRANSFERASE 3"/>
    <property type="match status" value="1"/>
</dbReference>
<dbReference type="Gene3D" id="2.70.160.11">
    <property type="entry name" value="Hnrnp arginine n-methyltransferase1"/>
    <property type="match status" value="1"/>
</dbReference>
<dbReference type="PANTHER" id="PTHR11006">
    <property type="entry name" value="PROTEIN ARGININE N-METHYLTRANSFERASE"/>
    <property type="match status" value="1"/>
</dbReference>
<keyword evidence="4 6" id="KW-0949">S-adenosyl-L-methionine</keyword>
<evidence type="ECO:0000313" key="10">
    <source>
        <dbReference type="EMBL" id="KAL3804223.1"/>
    </source>
</evidence>
<feature type="compositionally biased region" description="Low complexity" evidence="7">
    <location>
        <begin position="119"/>
        <end position="128"/>
    </location>
</feature>
<evidence type="ECO:0000256" key="4">
    <source>
        <dbReference type="ARBA" id="ARBA00022691"/>
    </source>
</evidence>
<gene>
    <name evidence="10" type="ORF">ACHAW5_011143</name>
</gene>
<evidence type="ECO:0000256" key="6">
    <source>
        <dbReference type="PROSITE-ProRule" id="PRU01015"/>
    </source>
</evidence>
<feature type="domain" description="Protein arginine N-methyltransferase" evidence="9">
    <location>
        <begin position="486"/>
        <end position="658"/>
    </location>
</feature>
<protein>
    <recommendedName>
        <fullName evidence="1">type I protein arginine methyltransferase</fullName>
        <ecNumber evidence="1">2.1.1.319</ecNumber>
    </recommendedName>
</protein>
<feature type="region of interest" description="Disordered" evidence="7">
    <location>
        <begin position="284"/>
        <end position="319"/>
    </location>
</feature>
<feature type="region of interest" description="Disordered" evidence="7">
    <location>
        <begin position="215"/>
        <end position="253"/>
    </location>
</feature>